<dbReference type="PANTHER" id="PTHR43163">
    <property type="entry name" value="DIPEPTIDE TRANSPORT SYSTEM PERMEASE PROTEIN DPPB-RELATED"/>
    <property type="match status" value="1"/>
</dbReference>
<keyword evidence="4 7" id="KW-0812">Transmembrane</keyword>
<evidence type="ECO:0000256" key="7">
    <source>
        <dbReference type="RuleBase" id="RU363032"/>
    </source>
</evidence>
<dbReference type="Proteomes" id="UP000287188">
    <property type="component" value="Unassembled WGS sequence"/>
</dbReference>
<evidence type="ECO:0000256" key="4">
    <source>
        <dbReference type="ARBA" id="ARBA00022692"/>
    </source>
</evidence>
<comment type="similarity">
    <text evidence="7">Belongs to the binding-protein-dependent transport system permease family.</text>
</comment>
<keyword evidence="6 7" id="KW-0472">Membrane</keyword>
<evidence type="ECO:0000313" key="9">
    <source>
        <dbReference type="EMBL" id="GCE20483.1"/>
    </source>
</evidence>
<evidence type="ECO:0000256" key="3">
    <source>
        <dbReference type="ARBA" id="ARBA00022475"/>
    </source>
</evidence>
<feature type="transmembrane region" description="Helical" evidence="7">
    <location>
        <begin position="183"/>
        <end position="202"/>
    </location>
</feature>
<sequence>MAQFLVKRLIGLVFVLVGVTFITFIIGYAAPGDPIQEMLGNHFNALQYARLKHEYGLDLPLLQQYFNYVIRLLHGDLGTSFQTANRPVWDILKDGVPTSVELGLWGLIVQLVIGIPLGILAALKSGTWVDTTSMGIAIFLFSVPSFILASLFQVTIVYLHISFGLSWPVAGWGNTWQYTPSDLQYKIGPIIVYAAIGLAYFARLTRTSTLEVLRQDYIRTARAKGLKERIVVYRHAMRNALIPIITVLGVSLGFLVTGAFFTENVFNINGIGYITIQSITTRDYPVIQATTVLLATGVVLGNLISDLLYTAVDPRIKVS</sequence>
<accession>A0A402AMW1</accession>
<comment type="caution">
    <text evidence="9">The sequence shown here is derived from an EMBL/GenBank/DDBJ whole genome shotgun (WGS) entry which is preliminary data.</text>
</comment>
<feature type="transmembrane region" description="Helical" evidence="7">
    <location>
        <begin position="135"/>
        <end position="163"/>
    </location>
</feature>
<protein>
    <submittedName>
        <fullName evidence="9">Glutathione ABC transporter permease</fullName>
    </submittedName>
</protein>
<evidence type="ECO:0000259" key="8">
    <source>
        <dbReference type="PROSITE" id="PS50928"/>
    </source>
</evidence>
<feature type="transmembrane region" description="Helical" evidence="7">
    <location>
        <begin position="102"/>
        <end position="123"/>
    </location>
</feature>
<dbReference type="Gene3D" id="1.10.3720.10">
    <property type="entry name" value="MetI-like"/>
    <property type="match status" value="1"/>
</dbReference>
<dbReference type="AlphaFoldDB" id="A0A402AMW1"/>
<dbReference type="RefSeq" id="WP_126552153.1">
    <property type="nucleotide sequence ID" value="NZ_BIFS01000001.1"/>
</dbReference>
<organism evidence="9 10">
    <name type="scientific">Dictyobacter kobayashii</name>
    <dbReference type="NCBI Taxonomy" id="2014872"/>
    <lineage>
        <taxon>Bacteria</taxon>
        <taxon>Bacillati</taxon>
        <taxon>Chloroflexota</taxon>
        <taxon>Ktedonobacteria</taxon>
        <taxon>Ktedonobacterales</taxon>
        <taxon>Dictyobacteraceae</taxon>
        <taxon>Dictyobacter</taxon>
    </lineage>
</organism>
<dbReference type="GO" id="GO:0005886">
    <property type="term" value="C:plasma membrane"/>
    <property type="evidence" value="ECO:0007669"/>
    <property type="project" value="UniProtKB-SubCell"/>
</dbReference>
<feature type="transmembrane region" description="Helical" evidence="7">
    <location>
        <begin position="240"/>
        <end position="261"/>
    </location>
</feature>
<feature type="domain" description="ABC transmembrane type-1" evidence="8">
    <location>
        <begin position="96"/>
        <end position="305"/>
    </location>
</feature>
<dbReference type="CDD" id="cd06261">
    <property type="entry name" value="TM_PBP2"/>
    <property type="match status" value="1"/>
</dbReference>
<evidence type="ECO:0000256" key="5">
    <source>
        <dbReference type="ARBA" id="ARBA00022989"/>
    </source>
</evidence>
<dbReference type="Pfam" id="PF19300">
    <property type="entry name" value="BPD_transp_1_N"/>
    <property type="match status" value="1"/>
</dbReference>
<gene>
    <name evidence="9" type="primary">oppB_1</name>
    <name evidence="9" type="ORF">KDK_42830</name>
</gene>
<proteinExistence type="inferred from homology"/>
<evidence type="ECO:0000256" key="6">
    <source>
        <dbReference type="ARBA" id="ARBA00023136"/>
    </source>
</evidence>
<keyword evidence="10" id="KW-1185">Reference proteome</keyword>
<dbReference type="InterPro" id="IPR035906">
    <property type="entry name" value="MetI-like_sf"/>
</dbReference>
<dbReference type="SUPFAM" id="SSF161098">
    <property type="entry name" value="MetI-like"/>
    <property type="match status" value="1"/>
</dbReference>
<evidence type="ECO:0000256" key="1">
    <source>
        <dbReference type="ARBA" id="ARBA00004651"/>
    </source>
</evidence>
<feature type="transmembrane region" description="Helical" evidence="7">
    <location>
        <begin position="9"/>
        <end position="30"/>
    </location>
</feature>
<dbReference type="PROSITE" id="PS50928">
    <property type="entry name" value="ABC_TM1"/>
    <property type="match status" value="1"/>
</dbReference>
<feature type="transmembrane region" description="Helical" evidence="7">
    <location>
        <begin position="286"/>
        <end position="309"/>
    </location>
</feature>
<dbReference type="OrthoDB" id="9772184at2"/>
<keyword evidence="5 7" id="KW-1133">Transmembrane helix</keyword>
<dbReference type="PANTHER" id="PTHR43163:SF7">
    <property type="entry name" value="DIPEPTIDE-TRANSPORT INTEGRAL MEMBRANE PROTEIN ABC TRANSPORTER DPPB-RELATED"/>
    <property type="match status" value="1"/>
</dbReference>
<reference evidence="10" key="1">
    <citation type="submission" date="2018-12" db="EMBL/GenBank/DDBJ databases">
        <title>Tengunoibacter tsumagoiensis gen. nov., sp. nov., Dictyobacter kobayashii sp. nov., D. alpinus sp. nov., and D. joshuensis sp. nov. and description of Dictyobacteraceae fam. nov. within the order Ktedonobacterales isolated from Tengu-no-mugimeshi.</title>
        <authorList>
            <person name="Wang C.M."/>
            <person name="Zheng Y."/>
            <person name="Sakai Y."/>
            <person name="Toyoda A."/>
            <person name="Minakuchi Y."/>
            <person name="Abe K."/>
            <person name="Yokota A."/>
            <person name="Yabe S."/>
        </authorList>
    </citation>
    <scope>NUCLEOTIDE SEQUENCE [LARGE SCALE GENOMIC DNA]</scope>
    <source>
        <strain evidence="10">Uno11</strain>
    </source>
</reference>
<keyword evidence="3" id="KW-1003">Cell membrane</keyword>
<comment type="subcellular location">
    <subcellularLocation>
        <location evidence="1 7">Cell membrane</location>
        <topology evidence="1 7">Multi-pass membrane protein</topology>
    </subcellularLocation>
</comment>
<dbReference type="InterPro" id="IPR045621">
    <property type="entry name" value="BPD_transp_1_N"/>
</dbReference>
<keyword evidence="2 7" id="KW-0813">Transport</keyword>
<dbReference type="GO" id="GO:0055085">
    <property type="term" value="P:transmembrane transport"/>
    <property type="evidence" value="ECO:0007669"/>
    <property type="project" value="InterPro"/>
</dbReference>
<evidence type="ECO:0000256" key="2">
    <source>
        <dbReference type="ARBA" id="ARBA00022448"/>
    </source>
</evidence>
<evidence type="ECO:0000313" key="10">
    <source>
        <dbReference type="Proteomes" id="UP000287188"/>
    </source>
</evidence>
<dbReference type="InterPro" id="IPR000515">
    <property type="entry name" value="MetI-like"/>
</dbReference>
<dbReference type="EMBL" id="BIFS01000001">
    <property type="protein sequence ID" value="GCE20483.1"/>
    <property type="molecule type" value="Genomic_DNA"/>
</dbReference>
<dbReference type="Pfam" id="PF00528">
    <property type="entry name" value="BPD_transp_1"/>
    <property type="match status" value="1"/>
</dbReference>
<name>A0A402AMW1_9CHLR</name>